<gene>
    <name evidence="1" type="ORF">AXG93_815s1700</name>
</gene>
<accession>A0A176W0B9</accession>
<dbReference type="AlphaFoldDB" id="A0A176W0B9"/>
<comment type="caution">
    <text evidence="1">The sequence shown here is derived from an EMBL/GenBank/DDBJ whole genome shotgun (WGS) entry which is preliminary data.</text>
</comment>
<reference evidence="1" key="1">
    <citation type="submission" date="2016-03" db="EMBL/GenBank/DDBJ databases">
        <title>Mechanisms controlling the formation of the plant cell surface in tip-growing cells are functionally conserved among land plants.</title>
        <authorList>
            <person name="Honkanen S."/>
            <person name="Jones V.A."/>
            <person name="Morieri G."/>
            <person name="Champion C."/>
            <person name="Hetherington A.J."/>
            <person name="Kelly S."/>
            <person name="Saint-Marcoux D."/>
            <person name="Proust H."/>
            <person name="Prescott H."/>
            <person name="Dolan L."/>
        </authorList>
    </citation>
    <scope>NUCLEOTIDE SEQUENCE [LARGE SCALE GENOMIC DNA]</scope>
    <source>
        <tissue evidence="1">Whole gametophyte</tissue>
    </source>
</reference>
<evidence type="ECO:0000313" key="2">
    <source>
        <dbReference type="Proteomes" id="UP000077202"/>
    </source>
</evidence>
<evidence type="ECO:0000313" key="1">
    <source>
        <dbReference type="EMBL" id="OAE26507.1"/>
    </source>
</evidence>
<name>A0A176W0B9_MARPO</name>
<sequence length="272" mass="29430">MGLAGMETTTDMPLGACFSVITPSLILLRWRCVVPGAKLEVLSASHRRGKYIRIESFNIFINERLRCMRSQKQSTQSTEMLKAETMKSLFGLLVLVLALVKVHPAAAMDVQFHVLPGCTGGLGVTCTNLTAGTCCSNVAPTLLSSVQFTYDAPMACYSDVVYKGGQCTTQAGTSTGNACLNGAYTGAKWLNTCRRRRALLGDGPEETSTKCTSLSKPNTLFYKDHESEGTYVIKMSDVTDLLLALQGVPDAEKVAWLKAQGAIYESMTQVEN</sequence>
<dbReference type="Proteomes" id="UP000077202">
    <property type="component" value="Unassembled WGS sequence"/>
</dbReference>
<keyword evidence="2" id="KW-1185">Reference proteome</keyword>
<proteinExistence type="predicted"/>
<dbReference type="EMBL" id="LVLJ01002167">
    <property type="protein sequence ID" value="OAE26507.1"/>
    <property type="molecule type" value="Genomic_DNA"/>
</dbReference>
<organism evidence="1 2">
    <name type="scientific">Marchantia polymorpha subsp. ruderalis</name>
    <dbReference type="NCBI Taxonomy" id="1480154"/>
    <lineage>
        <taxon>Eukaryota</taxon>
        <taxon>Viridiplantae</taxon>
        <taxon>Streptophyta</taxon>
        <taxon>Embryophyta</taxon>
        <taxon>Marchantiophyta</taxon>
        <taxon>Marchantiopsida</taxon>
        <taxon>Marchantiidae</taxon>
        <taxon>Marchantiales</taxon>
        <taxon>Marchantiaceae</taxon>
        <taxon>Marchantia</taxon>
    </lineage>
</organism>
<protein>
    <submittedName>
        <fullName evidence="1">Uncharacterized protein</fullName>
    </submittedName>
</protein>